<dbReference type="PANTHER" id="PTHR22605:SF16">
    <property type="entry name" value="E3 UBIQUITIN-PROTEIN LIGASE RNF213"/>
    <property type="match status" value="1"/>
</dbReference>
<protein>
    <submittedName>
        <fullName evidence="1">Uncharacterized protein</fullName>
    </submittedName>
</protein>
<evidence type="ECO:0000313" key="1">
    <source>
        <dbReference type="EMBL" id="VDI14180.1"/>
    </source>
</evidence>
<reference evidence="1" key="1">
    <citation type="submission" date="2018-11" db="EMBL/GenBank/DDBJ databases">
        <authorList>
            <person name="Alioto T."/>
            <person name="Alioto T."/>
        </authorList>
    </citation>
    <scope>NUCLEOTIDE SEQUENCE</scope>
</reference>
<evidence type="ECO:0000313" key="2">
    <source>
        <dbReference type="Proteomes" id="UP000596742"/>
    </source>
</evidence>
<dbReference type="PANTHER" id="PTHR22605">
    <property type="entry name" value="RZ-TYPE DOMAIN-CONTAINING PROTEIN"/>
    <property type="match status" value="1"/>
</dbReference>
<dbReference type="Proteomes" id="UP000596742">
    <property type="component" value="Unassembled WGS sequence"/>
</dbReference>
<organism evidence="1 2">
    <name type="scientific">Mytilus galloprovincialis</name>
    <name type="common">Mediterranean mussel</name>
    <dbReference type="NCBI Taxonomy" id="29158"/>
    <lineage>
        <taxon>Eukaryota</taxon>
        <taxon>Metazoa</taxon>
        <taxon>Spiralia</taxon>
        <taxon>Lophotrochozoa</taxon>
        <taxon>Mollusca</taxon>
        <taxon>Bivalvia</taxon>
        <taxon>Autobranchia</taxon>
        <taxon>Pteriomorphia</taxon>
        <taxon>Mytilida</taxon>
        <taxon>Mytiloidea</taxon>
        <taxon>Mytilidae</taxon>
        <taxon>Mytilinae</taxon>
        <taxon>Mytilus</taxon>
    </lineage>
</organism>
<dbReference type="InterPro" id="IPR031248">
    <property type="entry name" value="RNF213"/>
</dbReference>
<dbReference type="OrthoDB" id="2423195at2759"/>
<dbReference type="GO" id="GO:0004842">
    <property type="term" value="F:ubiquitin-protein transferase activity"/>
    <property type="evidence" value="ECO:0007669"/>
    <property type="project" value="InterPro"/>
</dbReference>
<dbReference type="AlphaFoldDB" id="A0A8B6D6H8"/>
<sequence length="621" mass="70727">MVSIQCSSLTSSEGIRRIFRQCAAYQKDTNLDRFVSVVVLDNIDLADVSPRMPLTILHPLLEDGYPDNEEHCSDNEEPGYYKKVAFIGISNWALDPSITNRGILVQTEVPDVKELTESAEGICSTSKKVLRLIRPMIPLMADSYLALCKEAFTKSREFFGLNDFYCLLKMLYAFVSASRKKPTWPQLEHCILRNFGGLEDVKPVEIFYNNLSLLVDKTEQSKDDPDCTSSGLIQACLTGEKFYSESRYLLLLTENYGALTVLQQKIFTMDTAVVIFGSSFPSDQEYTQVVRNLNRIKVCMETGRTVIMLNLEILYESLYDTLNQNYVEYGGERYVDLGHGSHRVKCRVHRNFRLIIIAEKQIVYDKFPIPLINRLEKHFLSLKNMLTPAQLELADKLQEWHNFFARKNVKKIGDAFMGYNADTCAAIILHVCQEKRCNDEAISQIEKEILHDAQSILLWCATPAAVWQLDDKRVFNTYFTEQHHDSLANYLHYKMVTVNKGSIYAQITTHSTLMSTTDIENLCLSFFDYTTTSDSLLIVKCYCGDQNGDLIACARNTVQDELQQVIEERQYAIHVVFLIQLPGIAGGCFTGFQCGLWHSVHIDDIHPPPEDIPCVANSNQN</sequence>
<proteinExistence type="predicted"/>
<name>A0A8B6D6H8_MYTGA</name>
<keyword evidence="2" id="KW-1185">Reference proteome</keyword>
<dbReference type="EMBL" id="UYJE01002836">
    <property type="protein sequence ID" value="VDI14180.1"/>
    <property type="molecule type" value="Genomic_DNA"/>
</dbReference>
<dbReference type="GO" id="GO:0016887">
    <property type="term" value="F:ATP hydrolysis activity"/>
    <property type="evidence" value="ECO:0007669"/>
    <property type="project" value="InterPro"/>
</dbReference>
<accession>A0A8B6D6H8</accession>
<gene>
    <name evidence="1" type="ORF">MGAL_10B062433</name>
</gene>
<comment type="caution">
    <text evidence="1">The sequence shown here is derived from an EMBL/GenBank/DDBJ whole genome shotgun (WGS) entry which is preliminary data.</text>
</comment>